<comment type="caution">
    <text evidence="4">The sequence shown here is derived from an EMBL/GenBank/DDBJ whole genome shotgun (WGS) entry which is preliminary data.</text>
</comment>
<dbReference type="Pfam" id="PF26080">
    <property type="entry name" value="CUB_animal"/>
    <property type="match status" value="1"/>
</dbReference>
<dbReference type="Proteomes" id="UP001497623">
    <property type="component" value="Unassembled WGS sequence"/>
</dbReference>
<evidence type="ECO:0000259" key="3">
    <source>
        <dbReference type="PROSITE" id="PS01180"/>
    </source>
</evidence>
<evidence type="ECO:0000313" key="5">
    <source>
        <dbReference type="Proteomes" id="UP001497623"/>
    </source>
</evidence>
<feature type="disulfide bond" evidence="2">
    <location>
        <begin position="62"/>
        <end position="79"/>
    </location>
</feature>
<dbReference type="PROSITE" id="PS01180">
    <property type="entry name" value="CUB"/>
    <property type="match status" value="1"/>
</dbReference>
<dbReference type="Gene3D" id="2.60.120.290">
    <property type="entry name" value="Spermadhesin, CUB domain"/>
    <property type="match status" value="1"/>
</dbReference>
<evidence type="ECO:0000256" key="1">
    <source>
        <dbReference type="ARBA" id="ARBA00023157"/>
    </source>
</evidence>
<dbReference type="SUPFAM" id="SSF49854">
    <property type="entry name" value="Spermadhesin, CUB domain"/>
    <property type="match status" value="1"/>
</dbReference>
<dbReference type="EMBL" id="CAXKWB010026783">
    <property type="protein sequence ID" value="CAL4130568.1"/>
    <property type="molecule type" value="Genomic_DNA"/>
</dbReference>
<name>A0AAV2RPA1_MEGNR</name>
<dbReference type="InterPro" id="IPR058698">
    <property type="entry name" value="CUB_metazoa"/>
</dbReference>
<feature type="domain" description="CUB" evidence="3">
    <location>
        <begin position="5"/>
        <end position="121"/>
    </location>
</feature>
<keyword evidence="5" id="KW-1185">Reference proteome</keyword>
<gene>
    <name evidence="4" type="ORF">MNOR_LOCUS26598</name>
</gene>
<proteinExistence type="predicted"/>
<accession>A0AAV2RPA1</accession>
<dbReference type="PANTHER" id="PTHR33236">
    <property type="entry name" value="INTRAFLAGELLAR TRANSPORT PROTEIN 122 FAMILY PROTEIN-RELATED"/>
    <property type="match status" value="1"/>
</dbReference>
<reference evidence="4 5" key="1">
    <citation type="submission" date="2024-05" db="EMBL/GenBank/DDBJ databases">
        <authorList>
            <person name="Wallberg A."/>
        </authorList>
    </citation>
    <scope>NUCLEOTIDE SEQUENCE [LARGE SCALE GENOMIC DNA]</scope>
</reference>
<feature type="non-terminal residue" evidence="4">
    <location>
        <position position="176"/>
    </location>
</feature>
<dbReference type="SMART" id="SM00042">
    <property type="entry name" value="CUB"/>
    <property type="match status" value="1"/>
</dbReference>
<dbReference type="Pfam" id="PF00431">
    <property type="entry name" value="CUB"/>
    <property type="match status" value="1"/>
</dbReference>
<dbReference type="InterPro" id="IPR000859">
    <property type="entry name" value="CUB_dom"/>
</dbReference>
<dbReference type="PANTHER" id="PTHR33236:SF5">
    <property type="entry name" value="CUB DOMAIN-CONTAINING PROTEIN"/>
    <property type="match status" value="1"/>
</dbReference>
<organism evidence="4 5">
    <name type="scientific">Meganyctiphanes norvegica</name>
    <name type="common">Northern krill</name>
    <name type="synonym">Thysanopoda norvegica</name>
    <dbReference type="NCBI Taxonomy" id="48144"/>
    <lineage>
        <taxon>Eukaryota</taxon>
        <taxon>Metazoa</taxon>
        <taxon>Ecdysozoa</taxon>
        <taxon>Arthropoda</taxon>
        <taxon>Crustacea</taxon>
        <taxon>Multicrustacea</taxon>
        <taxon>Malacostraca</taxon>
        <taxon>Eumalacostraca</taxon>
        <taxon>Eucarida</taxon>
        <taxon>Euphausiacea</taxon>
        <taxon>Euphausiidae</taxon>
        <taxon>Meganyctiphanes</taxon>
    </lineage>
</organism>
<keyword evidence="1 2" id="KW-1015">Disulfide bond</keyword>
<evidence type="ECO:0000256" key="2">
    <source>
        <dbReference type="PROSITE-ProRule" id="PRU00059"/>
    </source>
</evidence>
<dbReference type="CDD" id="cd00041">
    <property type="entry name" value="CUB"/>
    <property type="match status" value="1"/>
</dbReference>
<comment type="caution">
    <text evidence="2">Lacks conserved residue(s) required for the propagation of feature annotation.</text>
</comment>
<protein>
    <recommendedName>
        <fullName evidence="3">CUB domain-containing protein</fullName>
    </recommendedName>
</protein>
<evidence type="ECO:0000313" key="4">
    <source>
        <dbReference type="EMBL" id="CAL4130568.1"/>
    </source>
</evidence>
<sequence length="176" mass="19242">ARLGCGGSSGNNSTYLTSPGYPGTFNSATSCKQTITISDKVCQLRLDINDLDLAPPDTTGTCQNDYLTVSQDNKFDRLCGTTTDNHFYLDVMPSMSRNVEFDFTTDDTSYNRRWNIKVTQICCDQLSMAPSGCGQYYTGTSGTIKGLNFDGSTATNRYLSGLNYAICVRKEQGQCS</sequence>
<dbReference type="InterPro" id="IPR035914">
    <property type="entry name" value="Sperma_CUB_dom_sf"/>
</dbReference>
<feature type="non-terminal residue" evidence="4">
    <location>
        <position position="1"/>
    </location>
</feature>
<dbReference type="AlphaFoldDB" id="A0AAV2RPA1"/>